<dbReference type="Proteomes" id="UP001159659">
    <property type="component" value="Unassembled WGS sequence"/>
</dbReference>
<proteinExistence type="predicted"/>
<organism evidence="1 2">
    <name type="scientific">Peronospora farinosa</name>
    <dbReference type="NCBI Taxonomy" id="134698"/>
    <lineage>
        <taxon>Eukaryota</taxon>
        <taxon>Sar</taxon>
        <taxon>Stramenopiles</taxon>
        <taxon>Oomycota</taxon>
        <taxon>Peronosporomycetes</taxon>
        <taxon>Peronosporales</taxon>
        <taxon>Peronosporaceae</taxon>
        <taxon>Peronospora</taxon>
    </lineage>
</organism>
<dbReference type="PANTHER" id="PTHR11439">
    <property type="entry name" value="GAG-POL-RELATED RETROTRANSPOSON"/>
    <property type="match status" value="1"/>
</dbReference>
<evidence type="ECO:0000313" key="2">
    <source>
        <dbReference type="Proteomes" id="UP001159659"/>
    </source>
</evidence>
<protein>
    <submittedName>
        <fullName evidence="1">Uncharacterized protein</fullName>
    </submittedName>
</protein>
<gene>
    <name evidence="1" type="ORF">PFR002_LOCUS6946</name>
</gene>
<accession>A0AAV0U6V0</accession>
<sequence>MKPTKNAGKSVTLESYSDADFAADKADRKSLTGGVIRLNWIAVSWTAKKQGDVALFTIKAEFVAASEQAREFIGIRQMLCEFGLPPGLPITLHVDKQAAIKQLWRVVIPESQAHRCAPQVCA</sequence>
<reference evidence="1" key="1">
    <citation type="submission" date="2022-12" db="EMBL/GenBank/DDBJ databases">
        <authorList>
            <person name="Webb A."/>
        </authorList>
    </citation>
    <scope>NUCLEOTIDE SEQUENCE</scope>
    <source>
        <strain evidence="1">Pf2</strain>
    </source>
</reference>
<name>A0AAV0U6V0_9STRA</name>
<dbReference type="PANTHER" id="PTHR11439:SF440">
    <property type="entry name" value="INTEGRASE CATALYTIC DOMAIN-CONTAINING PROTEIN"/>
    <property type="match status" value="1"/>
</dbReference>
<evidence type="ECO:0000313" key="1">
    <source>
        <dbReference type="EMBL" id="CAI5732635.1"/>
    </source>
</evidence>
<dbReference type="AlphaFoldDB" id="A0AAV0U6V0"/>
<dbReference type="EMBL" id="CANTFK010000898">
    <property type="protein sequence ID" value="CAI5732635.1"/>
    <property type="molecule type" value="Genomic_DNA"/>
</dbReference>
<comment type="caution">
    <text evidence="1">The sequence shown here is derived from an EMBL/GenBank/DDBJ whole genome shotgun (WGS) entry which is preliminary data.</text>
</comment>
<dbReference type="CDD" id="cd09272">
    <property type="entry name" value="RNase_HI_RT_Ty1"/>
    <property type="match status" value="1"/>
</dbReference>